<dbReference type="EMBL" id="BGPR01000005">
    <property type="protein sequence ID" value="GBL74235.1"/>
    <property type="molecule type" value="Genomic_DNA"/>
</dbReference>
<name>A0A4Y2A4E5_ARAVE</name>
<comment type="caution">
    <text evidence="1">The sequence shown here is derived from an EMBL/GenBank/DDBJ whole genome shotgun (WGS) entry which is preliminary data.</text>
</comment>
<proteinExistence type="predicted"/>
<protein>
    <submittedName>
        <fullName evidence="1">Uncharacterized protein</fullName>
    </submittedName>
</protein>
<keyword evidence="2" id="KW-1185">Reference proteome</keyword>
<reference evidence="1 2" key="1">
    <citation type="journal article" date="2019" name="Sci. Rep.">
        <title>Orb-weaving spider Araneus ventricosus genome elucidates the spidroin gene catalogue.</title>
        <authorList>
            <person name="Kono N."/>
            <person name="Nakamura H."/>
            <person name="Ohtoshi R."/>
            <person name="Moran D.A.P."/>
            <person name="Shinohara A."/>
            <person name="Yoshida Y."/>
            <person name="Fujiwara M."/>
            <person name="Mori M."/>
            <person name="Tomita M."/>
            <person name="Arakawa K."/>
        </authorList>
    </citation>
    <scope>NUCLEOTIDE SEQUENCE [LARGE SCALE GENOMIC DNA]</scope>
</reference>
<sequence length="74" mass="8408">MEEIQTAYSIFLSIISDDMTEHEQQKIYLLQGKNAVRRLTAVFLNGGRSIEHFQAISPLIVFTSVTHRSVISNI</sequence>
<evidence type="ECO:0000313" key="1">
    <source>
        <dbReference type="EMBL" id="GBL74235.1"/>
    </source>
</evidence>
<organism evidence="1 2">
    <name type="scientific">Araneus ventricosus</name>
    <name type="common">Orbweaver spider</name>
    <name type="synonym">Epeira ventricosa</name>
    <dbReference type="NCBI Taxonomy" id="182803"/>
    <lineage>
        <taxon>Eukaryota</taxon>
        <taxon>Metazoa</taxon>
        <taxon>Ecdysozoa</taxon>
        <taxon>Arthropoda</taxon>
        <taxon>Chelicerata</taxon>
        <taxon>Arachnida</taxon>
        <taxon>Araneae</taxon>
        <taxon>Araneomorphae</taxon>
        <taxon>Entelegynae</taxon>
        <taxon>Araneoidea</taxon>
        <taxon>Araneidae</taxon>
        <taxon>Araneus</taxon>
    </lineage>
</organism>
<gene>
    <name evidence="1" type="ORF">AVEN_235241_1</name>
</gene>
<dbReference type="AlphaFoldDB" id="A0A4Y2A4E5"/>
<evidence type="ECO:0000313" key="2">
    <source>
        <dbReference type="Proteomes" id="UP000499080"/>
    </source>
</evidence>
<accession>A0A4Y2A4E5</accession>
<feature type="non-terminal residue" evidence="1">
    <location>
        <position position="74"/>
    </location>
</feature>
<dbReference type="Proteomes" id="UP000499080">
    <property type="component" value="Unassembled WGS sequence"/>
</dbReference>